<feature type="active site" evidence="9">
    <location>
        <position position="142"/>
    </location>
</feature>
<feature type="transmembrane region" description="Helical" evidence="9">
    <location>
        <begin position="74"/>
        <end position="101"/>
    </location>
</feature>
<dbReference type="RefSeq" id="WP_091966558.1">
    <property type="nucleotide sequence ID" value="NZ_FOGZ01000001.1"/>
</dbReference>
<dbReference type="HAMAP" id="MF_00161">
    <property type="entry name" value="LspA"/>
    <property type="match status" value="1"/>
</dbReference>
<comment type="function">
    <text evidence="9">This protein specifically catalyzes the removal of signal peptides from prolipoproteins.</text>
</comment>
<organism evidence="11 12">
    <name type="scientific">Propionibacterium cyclohexanicum</name>
    <dbReference type="NCBI Taxonomy" id="64702"/>
    <lineage>
        <taxon>Bacteria</taxon>
        <taxon>Bacillati</taxon>
        <taxon>Actinomycetota</taxon>
        <taxon>Actinomycetes</taxon>
        <taxon>Propionibacteriales</taxon>
        <taxon>Propionibacteriaceae</taxon>
        <taxon>Propionibacterium</taxon>
    </lineage>
</organism>
<dbReference type="GO" id="GO:0004190">
    <property type="term" value="F:aspartic-type endopeptidase activity"/>
    <property type="evidence" value="ECO:0007669"/>
    <property type="project" value="UniProtKB-UniRule"/>
</dbReference>
<dbReference type="PRINTS" id="PR00781">
    <property type="entry name" value="LIPOSIGPTASE"/>
</dbReference>
<dbReference type="InterPro" id="IPR001872">
    <property type="entry name" value="Peptidase_A8"/>
</dbReference>
<evidence type="ECO:0000256" key="8">
    <source>
        <dbReference type="ARBA" id="ARBA00023136"/>
    </source>
</evidence>
<dbReference type="Pfam" id="PF01252">
    <property type="entry name" value="Peptidase_A8"/>
    <property type="match status" value="1"/>
</dbReference>
<keyword evidence="2 9" id="KW-1003">Cell membrane</keyword>
<comment type="subcellular location">
    <subcellularLocation>
        <location evidence="9">Cell membrane</location>
        <topology evidence="9">Multi-pass membrane protein</topology>
    </subcellularLocation>
</comment>
<evidence type="ECO:0000256" key="4">
    <source>
        <dbReference type="ARBA" id="ARBA00022692"/>
    </source>
</evidence>
<accession>A0A1H9PJZ8</accession>
<evidence type="ECO:0000256" key="7">
    <source>
        <dbReference type="ARBA" id="ARBA00022989"/>
    </source>
</evidence>
<sequence>MQAAAGTALSSSRVARERTRLGLTRAVMIAVAVLGFALDRITKSWALAHLQENTPSATFAGGWVSLELLFNSGAAFSMGSSATIVFSVLALMALAFMLVWVWPRARGWLASVCAGVLVAGIGGNLADRLLRPPGVLRGHVVDFIAVQHFAVFNVADMFISTAAVLFVIYVLVSGRDEEPSDAPASPQGSVAGGQP</sequence>
<dbReference type="Proteomes" id="UP000198815">
    <property type="component" value="Unassembled WGS sequence"/>
</dbReference>
<keyword evidence="5 9" id="KW-0064">Aspartyl protease</keyword>
<evidence type="ECO:0000313" key="12">
    <source>
        <dbReference type="Proteomes" id="UP000198815"/>
    </source>
</evidence>
<dbReference type="STRING" id="64702.SAMN05443377_10196"/>
<dbReference type="PANTHER" id="PTHR33695:SF1">
    <property type="entry name" value="LIPOPROTEIN SIGNAL PEPTIDASE"/>
    <property type="match status" value="1"/>
</dbReference>
<evidence type="ECO:0000256" key="2">
    <source>
        <dbReference type="ARBA" id="ARBA00022475"/>
    </source>
</evidence>
<comment type="similarity">
    <text evidence="1 9 10">Belongs to the peptidase A8 family.</text>
</comment>
<keyword evidence="6 9" id="KW-0378">Hydrolase</keyword>
<keyword evidence="4 9" id="KW-0812">Transmembrane</keyword>
<comment type="catalytic activity">
    <reaction evidence="9">
        <text>Release of signal peptides from bacterial membrane prolipoproteins. Hydrolyzes -Xaa-Yaa-Zaa-|-(S,diacylglyceryl)Cys-, in which Xaa is hydrophobic (preferably Leu), and Yaa (Ala or Ser) and Zaa (Gly or Ala) have small, neutral side chains.</text>
        <dbReference type="EC" id="3.4.23.36"/>
    </reaction>
</comment>
<proteinExistence type="inferred from homology"/>
<dbReference type="OrthoDB" id="4308908at2"/>
<feature type="active site" evidence="9">
    <location>
        <position position="156"/>
    </location>
</feature>
<keyword evidence="3 9" id="KW-0645">Protease</keyword>
<comment type="pathway">
    <text evidence="9">Protein modification; lipoprotein biosynthesis (signal peptide cleavage).</text>
</comment>
<dbReference type="UniPathway" id="UPA00665"/>
<evidence type="ECO:0000256" key="1">
    <source>
        <dbReference type="ARBA" id="ARBA00006139"/>
    </source>
</evidence>
<keyword evidence="7 9" id="KW-1133">Transmembrane helix</keyword>
<evidence type="ECO:0000256" key="10">
    <source>
        <dbReference type="RuleBase" id="RU004181"/>
    </source>
</evidence>
<evidence type="ECO:0000256" key="3">
    <source>
        <dbReference type="ARBA" id="ARBA00022670"/>
    </source>
</evidence>
<evidence type="ECO:0000256" key="9">
    <source>
        <dbReference type="HAMAP-Rule" id="MF_00161"/>
    </source>
</evidence>
<dbReference type="EC" id="3.4.23.36" evidence="9"/>
<keyword evidence="8 9" id="KW-0472">Membrane</keyword>
<evidence type="ECO:0000256" key="5">
    <source>
        <dbReference type="ARBA" id="ARBA00022750"/>
    </source>
</evidence>
<evidence type="ECO:0000313" key="11">
    <source>
        <dbReference type="EMBL" id="SER48494.1"/>
    </source>
</evidence>
<feature type="transmembrane region" description="Helical" evidence="9">
    <location>
        <begin position="146"/>
        <end position="172"/>
    </location>
</feature>
<feature type="transmembrane region" description="Helical" evidence="9">
    <location>
        <begin position="108"/>
        <end position="126"/>
    </location>
</feature>
<dbReference type="AlphaFoldDB" id="A0A1H9PJZ8"/>
<dbReference type="GO" id="GO:0005886">
    <property type="term" value="C:plasma membrane"/>
    <property type="evidence" value="ECO:0007669"/>
    <property type="project" value="UniProtKB-SubCell"/>
</dbReference>
<dbReference type="PANTHER" id="PTHR33695">
    <property type="entry name" value="LIPOPROTEIN SIGNAL PEPTIDASE"/>
    <property type="match status" value="1"/>
</dbReference>
<protein>
    <recommendedName>
        <fullName evidence="9">Lipoprotein signal peptidase</fullName>
        <ecNumber evidence="9">3.4.23.36</ecNumber>
    </recommendedName>
    <alternativeName>
        <fullName evidence="9">Prolipoprotein signal peptidase</fullName>
    </alternativeName>
    <alternativeName>
        <fullName evidence="9">Signal peptidase II</fullName>
        <shortName evidence="9">SPase II</shortName>
    </alternativeName>
</protein>
<reference evidence="11 12" key="1">
    <citation type="submission" date="2016-10" db="EMBL/GenBank/DDBJ databases">
        <authorList>
            <person name="de Groot N.N."/>
        </authorList>
    </citation>
    <scope>NUCLEOTIDE SEQUENCE [LARGE SCALE GENOMIC DNA]</scope>
    <source>
        <strain evidence="11 12">DSM 16859</strain>
    </source>
</reference>
<keyword evidence="12" id="KW-1185">Reference proteome</keyword>
<name>A0A1H9PJZ8_9ACTN</name>
<dbReference type="GO" id="GO:0006508">
    <property type="term" value="P:proteolysis"/>
    <property type="evidence" value="ECO:0007669"/>
    <property type="project" value="UniProtKB-KW"/>
</dbReference>
<evidence type="ECO:0000256" key="6">
    <source>
        <dbReference type="ARBA" id="ARBA00022801"/>
    </source>
</evidence>
<gene>
    <name evidence="9" type="primary">lspA</name>
    <name evidence="11" type="ORF">SAMN05443377_10196</name>
</gene>
<feature type="transmembrane region" description="Helical" evidence="9">
    <location>
        <begin position="21"/>
        <end position="38"/>
    </location>
</feature>
<dbReference type="EMBL" id="FOGZ01000001">
    <property type="protein sequence ID" value="SER48494.1"/>
    <property type="molecule type" value="Genomic_DNA"/>
</dbReference>